<dbReference type="EMBL" id="JBHSZI010000001">
    <property type="protein sequence ID" value="MFC7059310.1"/>
    <property type="molecule type" value="Genomic_DNA"/>
</dbReference>
<organism evidence="1 2">
    <name type="scientific">Halovenus salina</name>
    <dbReference type="NCBI Taxonomy" id="1510225"/>
    <lineage>
        <taxon>Archaea</taxon>
        <taxon>Methanobacteriati</taxon>
        <taxon>Methanobacteriota</taxon>
        <taxon>Stenosarchaea group</taxon>
        <taxon>Halobacteria</taxon>
        <taxon>Halobacteriales</taxon>
        <taxon>Haloarculaceae</taxon>
        <taxon>Halovenus</taxon>
    </lineage>
</organism>
<proteinExistence type="predicted"/>
<dbReference type="Proteomes" id="UP001596445">
    <property type="component" value="Unassembled WGS sequence"/>
</dbReference>
<accession>A0ABD5W6X7</accession>
<name>A0ABD5W6X7_9EURY</name>
<evidence type="ECO:0000313" key="1">
    <source>
        <dbReference type="EMBL" id="MFC7059310.1"/>
    </source>
</evidence>
<evidence type="ECO:0008006" key="3">
    <source>
        <dbReference type="Google" id="ProtNLM"/>
    </source>
</evidence>
<keyword evidence="2" id="KW-1185">Reference proteome</keyword>
<evidence type="ECO:0000313" key="2">
    <source>
        <dbReference type="Proteomes" id="UP001596445"/>
    </source>
</evidence>
<reference evidence="1 2" key="1">
    <citation type="journal article" date="2019" name="Int. J. Syst. Evol. Microbiol.">
        <title>The Global Catalogue of Microorganisms (GCM) 10K type strain sequencing project: providing services to taxonomists for standard genome sequencing and annotation.</title>
        <authorList>
            <consortium name="The Broad Institute Genomics Platform"/>
            <consortium name="The Broad Institute Genome Sequencing Center for Infectious Disease"/>
            <person name="Wu L."/>
            <person name="Ma J."/>
        </authorList>
    </citation>
    <scope>NUCLEOTIDE SEQUENCE [LARGE SCALE GENOMIC DNA]</scope>
    <source>
        <strain evidence="1 2">JCM 30072</strain>
    </source>
</reference>
<gene>
    <name evidence="1" type="ORF">ACFQQG_15455</name>
</gene>
<dbReference type="AlphaFoldDB" id="A0ABD5W6X7"/>
<dbReference type="RefSeq" id="WP_267162076.1">
    <property type="nucleotide sequence ID" value="NZ_CP112972.1"/>
</dbReference>
<protein>
    <recommendedName>
        <fullName evidence="3">Halobacterial output domain-containing protein</fullName>
    </recommendedName>
</protein>
<sequence length="123" mass="13228">MTDTAEIPVYDGQSGVETAYARSERQREPFFGIERYDEGYAVTFDLLPAGAALSPSAYETVRADLTDELEAIVADTDLPTEEVSKSVNDSLGNVSLLVTEAGARRVAAVLAPVVLDETNWVEG</sequence>
<dbReference type="GeneID" id="76631454"/>
<comment type="caution">
    <text evidence="1">The sequence shown here is derived from an EMBL/GenBank/DDBJ whole genome shotgun (WGS) entry which is preliminary data.</text>
</comment>